<protein>
    <submittedName>
        <fullName evidence="2">Uncharacterized protein</fullName>
    </submittedName>
</protein>
<keyword evidence="3" id="KW-1185">Reference proteome</keyword>
<dbReference type="EMBL" id="LDEV01001714">
    <property type="protein sequence ID" value="KLJ11179.1"/>
    <property type="molecule type" value="Genomic_DNA"/>
</dbReference>
<feature type="compositionally biased region" description="Basic residues" evidence="1">
    <location>
        <begin position="28"/>
        <end position="37"/>
    </location>
</feature>
<evidence type="ECO:0000313" key="3">
    <source>
        <dbReference type="Proteomes" id="UP000053573"/>
    </source>
</evidence>
<evidence type="ECO:0000313" key="2">
    <source>
        <dbReference type="EMBL" id="KLJ11179.1"/>
    </source>
</evidence>
<dbReference type="AlphaFoldDB" id="A0A0H1BI28"/>
<feature type="region of interest" description="Disordered" evidence="1">
    <location>
        <begin position="28"/>
        <end position="70"/>
    </location>
</feature>
<evidence type="ECO:0000256" key="1">
    <source>
        <dbReference type="SAM" id="MobiDB-lite"/>
    </source>
</evidence>
<comment type="caution">
    <text evidence="2">The sequence shown here is derived from an EMBL/GenBank/DDBJ whole genome shotgun (WGS) entry which is preliminary data.</text>
</comment>
<feature type="compositionally biased region" description="Polar residues" evidence="1">
    <location>
        <begin position="57"/>
        <end position="70"/>
    </location>
</feature>
<organism evidence="2 3">
    <name type="scientific">Blastomyces silverae</name>
    <dbReference type="NCBI Taxonomy" id="2060906"/>
    <lineage>
        <taxon>Eukaryota</taxon>
        <taxon>Fungi</taxon>
        <taxon>Dikarya</taxon>
        <taxon>Ascomycota</taxon>
        <taxon>Pezizomycotina</taxon>
        <taxon>Eurotiomycetes</taxon>
        <taxon>Eurotiomycetidae</taxon>
        <taxon>Onygenales</taxon>
        <taxon>Ajellomycetaceae</taxon>
        <taxon>Blastomyces</taxon>
    </lineage>
</organism>
<reference evidence="3" key="1">
    <citation type="journal article" date="2015" name="PLoS Genet.">
        <title>The dynamic genome and transcriptome of the human fungal pathogen Blastomyces and close relative Emmonsia.</title>
        <authorList>
            <person name="Munoz J.F."/>
            <person name="Gauthier G.M."/>
            <person name="Desjardins C.A."/>
            <person name="Gallo J.E."/>
            <person name="Holder J."/>
            <person name="Sullivan T.D."/>
            <person name="Marty A.J."/>
            <person name="Carmen J.C."/>
            <person name="Chen Z."/>
            <person name="Ding L."/>
            <person name="Gujja S."/>
            <person name="Magrini V."/>
            <person name="Misas E."/>
            <person name="Mitreva M."/>
            <person name="Priest M."/>
            <person name="Saif S."/>
            <person name="Whiston E.A."/>
            <person name="Young S."/>
            <person name="Zeng Q."/>
            <person name="Goldman W.E."/>
            <person name="Mardis E.R."/>
            <person name="Taylor J.W."/>
            <person name="McEwen J.G."/>
            <person name="Clay O.K."/>
            <person name="Klein B.S."/>
            <person name="Cuomo C.A."/>
        </authorList>
    </citation>
    <scope>NUCLEOTIDE SEQUENCE [LARGE SCALE GENOMIC DNA]</scope>
    <source>
        <strain evidence="3">UAMH 139</strain>
    </source>
</reference>
<sequence length="70" mass="7872">MLRHWLSGYGPVSLHPGHLFWGLKRIRKSPRGKHKARTDHSMKIATRPALDRGGTGCWQQQDPGGQMPTS</sequence>
<dbReference type="OrthoDB" id="10624910at2759"/>
<proteinExistence type="predicted"/>
<dbReference type="Proteomes" id="UP000053573">
    <property type="component" value="Unassembled WGS sequence"/>
</dbReference>
<gene>
    <name evidence="2" type="ORF">EMPG_13536</name>
</gene>
<accession>A0A0H1BI28</accession>
<name>A0A0H1BI28_9EURO</name>